<dbReference type="AlphaFoldDB" id="A0A2C9DCS5"/>
<gene>
    <name evidence="2" type="ORF">HDIA_4000</name>
</gene>
<accession>A0A2C9DCS5</accession>
<dbReference type="Proteomes" id="UP000223606">
    <property type="component" value="Chromosome 1"/>
</dbReference>
<dbReference type="OrthoDB" id="923957at2"/>
<dbReference type="Gene3D" id="3.40.50.1820">
    <property type="entry name" value="alpha/beta hydrolase"/>
    <property type="match status" value="1"/>
</dbReference>
<proteinExistence type="predicted"/>
<evidence type="ECO:0000313" key="2">
    <source>
        <dbReference type="EMBL" id="SON57541.1"/>
    </source>
</evidence>
<feature type="domain" description="BD-FAE-like" evidence="1">
    <location>
        <begin position="163"/>
        <end position="230"/>
    </location>
</feature>
<dbReference type="NCBIfam" id="NF041556">
    <property type="entry name" value="tannase_B"/>
    <property type="match status" value="1"/>
</dbReference>
<dbReference type="KEGG" id="hdi:HDIA_4000"/>
<evidence type="ECO:0000313" key="3">
    <source>
        <dbReference type="Proteomes" id="UP000223606"/>
    </source>
</evidence>
<dbReference type="InterPro" id="IPR049492">
    <property type="entry name" value="BD-FAE-like_dom"/>
</dbReference>
<reference evidence="3" key="1">
    <citation type="submission" date="2017-09" db="EMBL/GenBank/DDBJ databases">
        <title>Genome sequence of Nannocystis excedens DSM 71.</title>
        <authorList>
            <person name="Blom J."/>
        </authorList>
    </citation>
    <scope>NUCLEOTIDE SEQUENCE [LARGE SCALE GENOMIC DNA]</scope>
    <source>
        <strain evidence="3">type strain: E19</strain>
    </source>
</reference>
<dbReference type="RefSeq" id="WP_099557779.1">
    <property type="nucleotide sequence ID" value="NZ_LT960614.1"/>
</dbReference>
<organism evidence="2 3">
    <name type="scientific">Hartmannibacter diazotrophicus</name>
    <dbReference type="NCBI Taxonomy" id="1482074"/>
    <lineage>
        <taxon>Bacteria</taxon>
        <taxon>Pseudomonadati</taxon>
        <taxon>Pseudomonadota</taxon>
        <taxon>Alphaproteobacteria</taxon>
        <taxon>Hyphomicrobiales</taxon>
        <taxon>Pleomorphomonadaceae</taxon>
        <taxon>Hartmannibacter</taxon>
    </lineage>
</organism>
<dbReference type="SUPFAM" id="SSF53474">
    <property type="entry name" value="alpha/beta-Hydrolases"/>
    <property type="match status" value="1"/>
</dbReference>
<evidence type="ECO:0000259" key="1">
    <source>
        <dbReference type="Pfam" id="PF20434"/>
    </source>
</evidence>
<keyword evidence="3" id="KW-1185">Reference proteome</keyword>
<sequence>MIGRRDILKLGLGAGTVLGAAGVLAGFREETPPDSGRKEISLIFDKDTFVERKAMVPVHNGVRNVTYRFYKAVPYVGRPVDLRHQSLNISVPVRIDGRPVDASEAPILFHTAVGGFNPASVVDRNGAGENINVLLALGAGHVVVEPGARGRTLVSADGVHYGVAPAAIVDLKAAVRYLRFNKGRVPGNTDRIVTSGTSAGGAMSSLLGATGDSPLYEPHLKTLEAAEASDAVFASGVWCPIIDLEHADMAYEWNWGDNPLQGGGRINRAVSDELRAAFAGYQASLGLRGLGGFGPLTAETMGDYLTRTYLQPAAGRFLKWLPEKDRAAYLGRNRFMSLSGDDVSFDWNGFLAHVGPRMKAAPAFDAFDLSSPENNLFGLGRTPARHFTLYGLRHGTGNPAAELDADLAETVRMMNPMPFLKEASGSHAKHWWIRVGTMDTDTSLSVSGNLAAAAENLGYDVNAAMYWDGGHAVNYDPGAFVKWIGDIAGYSL</sequence>
<dbReference type="InterPro" id="IPR029058">
    <property type="entry name" value="AB_hydrolase_fold"/>
</dbReference>
<dbReference type="InterPro" id="IPR048124">
    <property type="entry name" value="Tannase_B"/>
</dbReference>
<dbReference type="Pfam" id="PF20434">
    <property type="entry name" value="BD-FAE"/>
    <property type="match status" value="1"/>
</dbReference>
<protein>
    <recommendedName>
        <fullName evidence="1">BD-FAE-like domain-containing protein</fullName>
    </recommendedName>
</protein>
<dbReference type="EMBL" id="LT960614">
    <property type="protein sequence ID" value="SON57541.1"/>
    <property type="molecule type" value="Genomic_DNA"/>
</dbReference>
<name>A0A2C9DCS5_9HYPH</name>